<gene>
    <name evidence="8" type="ORF">OOZ53_24490</name>
</gene>
<dbReference type="PROSITE" id="PS00072">
    <property type="entry name" value="ACYL_COA_DH_1"/>
    <property type="match status" value="1"/>
</dbReference>
<proteinExistence type="inferred from homology"/>
<evidence type="ECO:0000259" key="6">
    <source>
        <dbReference type="Pfam" id="PF02770"/>
    </source>
</evidence>
<dbReference type="Gene3D" id="1.20.140.10">
    <property type="entry name" value="Butyryl-CoA Dehydrogenase, subunit A, domain 3"/>
    <property type="match status" value="1"/>
</dbReference>
<feature type="domain" description="Acyl-CoA oxidase/dehydrogenase middle" evidence="6">
    <location>
        <begin position="131"/>
        <end position="227"/>
    </location>
</feature>
<evidence type="ECO:0000256" key="1">
    <source>
        <dbReference type="ARBA" id="ARBA00001974"/>
    </source>
</evidence>
<evidence type="ECO:0000256" key="2">
    <source>
        <dbReference type="ARBA" id="ARBA00022630"/>
    </source>
</evidence>
<dbReference type="InterPro" id="IPR046373">
    <property type="entry name" value="Acyl-CoA_Oxase/DH_mid-dom_sf"/>
</dbReference>
<dbReference type="PANTHER" id="PTHR43292">
    <property type="entry name" value="ACYL-COA DEHYDROGENASE"/>
    <property type="match status" value="1"/>
</dbReference>
<sequence length="386" mass="42735">MFLNLSFDPVRLPPECDELRKEVRSFLAQEVSNGTWDPSDRSTVRKIDRDFARRVGRHGWIGITWPTEYGGGGKTFLERYVLQEEMIVAQAPATSFSTADRQSGPILLKYANEAIKREIIPKIVSGDVSFCIGMSEPNSGSDLFAASARAKRVEGGYVVRGTKIWTSYAHECQYMIGLFRTADATETDRRHGLSQFLVDLSLPGISVNPIVDLSDKHSFNEVVFDDVFLPEDRLIGIENEAWKQATSELAYERAGPDRFLETVFVLFALVEVLGSSPAAREAEGIGRLVAQLHTLRRMSVSVSGMLANGAEPTLQGSIVKNLGTIWEQELPEKARELAAFVDRSTATYQKFEHALRDATLIAPKLTIQGGATEILRGIIARALGLR</sequence>
<feature type="domain" description="Acyl-CoA dehydrogenase/oxidase C-terminal" evidence="5">
    <location>
        <begin position="285"/>
        <end position="383"/>
    </location>
</feature>
<dbReference type="InterPro" id="IPR006089">
    <property type="entry name" value="Acyl-CoA_DH_CS"/>
</dbReference>
<feature type="domain" description="Acyl-CoA dehydrogenase/oxidase N-terminal" evidence="7">
    <location>
        <begin position="14"/>
        <end position="127"/>
    </location>
</feature>
<dbReference type="PANTHER" id="PTHR43292:SF4">
    <property type="entry name" value="ACYL-COA DEHYDROGENASE FADE34"/>
    <property type="match status" value="1"/>
</dbReference>
<dbReference type="InterPro" id="IPR052161">
    <property type="entry name" value="Mycobact_Acyl-CoA_DH"/>
</dbReference>
<dbReference type="Pfam" id="PF00441">
    <property type="entry name" value="Acyl-CoA_dh_1"/>
    <property type="match status" value="1"/>
</dbReference>
<dbReference type="EMBL" id="JAPJZH010000024">
    <property type="protein sequence ID" value="MDA4848539.1"/>
    <property type="molecule type" value="Genomic_DNA"/>
</dbReference>
<keyword evidence="9" id="KW-1185">Reference proteome</keyword>
<accession>A0ABT4VV07</accession>
<dbReference type="RefSeq" id="WP_271092409.1">
    <property type="nucleotide sequence ID" value="NZ_JAPJZH010000024.1"/>
</dbReference>
<keyword evidence="2 4" id="KW-0285">Flavoprotein</keyword>
<comment type="caution">
    <text evidence="8">The sequence shown here is derived from an EMBL/GenBank/DDBJ whole genome shotgun (WGS) entry which is preliminary data.</text>
</comment>
<comment type="similarity">
    <text evidence="4">Belongs to the acyl-CoA dehydrogenase family.</text>
</comment>
<dbReference type="InterPro" id="IPR009100">
    <property type="entry name" value="AcylCoA_DH/oxidase_NM_dom_sf"/>
</dbReference>
<evidence type="ECO:0000256" key="4">
    <source>
        <dbReference type="RuleBase" id="RU362125"/>
    </source>
</evidence>
<evidence type="ECO:0000259" key="7">
    <source>
        <dbReference type="Pfam" id="PF02771"/>
    </source>
</evidence>
<dbReference type="Gene3D" id="1.10.540.10">
    <property type="entry name" value="Acyl-CoA dehydrogenase/oxidase, N-terminal domain"/>
    <property type="match status" value="1"/>
</dbReference>
<dbReference type="InterPro" id="IPR009075">
    <property type="entry name" value="AcylCo_DH/oxidase_C"/>
</dbReference>
<dbReference type="Pfam" id="PF02770">
    <property type="entry name" value="Acyl-CoA_dh_M"/>
    <property type="match status" value="1"/>
</dbReference>
<dbReference type="InterPro" id="IPR037069">
    <property type="entry name" value="AcylCoA_DH/ox_N_sf"/>
</dbReference>
<dbReference type="Gene3D" id="2.40.110.10">
    <property type="entry name" value="Butyryl-CoA Dehydrogenase, subunit A, domain 2"/>
    <property type="match status" value="1"/>
</dbReference>
<dbReference type="Pfam" id="PF02771">
    <property type="entry name" value="Acyl-CoA_dh_N"/>
    <property type="match status" value="1"/>
</dbReference>
<comment type="cofactor">
    <cofactor evidence="1 4">
        <name>FAD</name>
        <dbReference type="ChEBI" id="CHEBI:57692"/>
    </cofactor>
</comment>
<dbReference type="InterPro" id="IPR006091">
    <property type="entry name" value="Acyl-CoA_Oxase/DH_mid-dom"/>
</dbReference>
<dbReference type="InterPro" id="IPR013786">
    <property type="entry name" value="AcylCoA_DH/ox_N"/>
</dbReference>
<evidence type="ECO:0000313" key="9">
    <source>
        <dbReference type="Proteomes" id="UP001148313"/>
    </source>
</evidence>
<name>A0ABT4VV07_9HYPH</name>
<evidence type="ECO:0000313" key="8">
    <source>
        <dbReference type="EMBL" id="MDA4848539.1"/>
    </source>
</evidence>
<keyword evidence="3 4" id="KW-0560">Oxidoreductase</keyword>
<dbReference type="SUPFAM" id="SSF56645">
    <property type="entry name" value="Acyl-CoA dehydrogenase NM domain-like"/>
    <property type="match status" value="1"/>
</dbReference>
<protein>
    <submittedName>
        <fullName evidence="8">Acyl-CoA dehydrogenase family protein</fullName>
    </submittedName>
</protein>
<keyword evidence="4" id="KW-0274">FAD</keyword>
<organism evidence="8 9">
    <name type="scientific">Hoeflea poritis</name>
    <dbReference type="NCBI Taxonomy" id="2993659"/>
    <lineage>
        <taxon>Bacteria</taxon>
        <taxon>Pseudomonadati</taxon>
        <taxon>Pseudomonadota</taxon>
        <taxon>Alphaproteobacteria</taxon>
        <taxon>Hyphomicrobiales</taxon>
        <taxon>Rhizobiaceae</taxon>
        <taxon>Hoeflea</taxon>
    </lineage>
</organism>
<evidence type="ECO:0000256" key="3">
    <source>
        <dbReference type="ARBA" id="ARBA00023002"/>
    </source>
</evidence>
<evidence type="ECO:0000259" key="5">
    <source>
        <dbReference type="Pfam" id="PF00441"/>
    </source>
</evidence>
<reference evidence="8" key="1">
    <citation type="submission" date="2022-11" db="EMBL/GenBank/DDBJ databases">
        <title>Hoeflea poritis sp. nov., isolated from scleractinian coral Porites lutea.</title>
        <authorList>
            <person name="Zhang G."/>
            <person name="Wei Q."/>
            <person name="Cai L."/>
        </authorList>
    </citation>
    <scope>NUCLEOTIDE SEQUENCE</scope>
    <source>
        <strain evidence="8">E7-10</strain>
    </source>
</reference>
<dbReference type="Proteomes" id="UP001148313">
    <property type="component" value="Unassembled WGS sequence"/>
</dbReference>